<accession>A0ABQ3L167</accession>
<dbReference type="RefSeq" id="WP_189433381.1">
    <property type="nucleotide sequence ID" value="NZ_BNAO01000006.1"/>
</dbReference>
<evidence type="ECO:0000313" key="3">
    <source>
        <dbReference type="Proteomes" id="UP000659697"/>
    </source>
</evidence>
<gene>
    <name evidence="2" type="ORF">GCM10010919_25280</name>
</gene>
<name>A0ABQ3L167_9ALTE</name>
<evidence type="ECO:0000313" key="2">
    <source>
        <dbReference type="EMBL" id="GHG72745.1"/>
    </source>
</evidence>
<dbReference type="Pfam" id="PF10670">
    <property type="entry name" value="DUF4198"/>
    <property type="match status" value="1"/>
</dbReference>
<dbReference type="EMBL" id="BNAO01000006">
    <property type="protein sequence ID" value="GHG72745.1"/>
    <property type="molecule type" value="Genomic_DNA"/>
</dbReference>
<feature type="chain" id="PRO_5045040277" evidence="1">
    <location>
        <begin position="20"/>
        <end position="265"/>
    </location>
</feature>
<reference evidence="3" key="1">
    <citation type="journal article" date="2019" name="Int. J. Syst. Evol. Microbiol.">
        <title>The Global Catalogue of Microorganisms (GCM) 10K type strain sequencing project: providing services to taxonomists for standard genome sequencing and annotation.</title>
        <authorList>
            <consortium name="The Broad Institute Genomics Platform"/>
            <consortium name="The Broad Institute Genome Sequencing Center for Infectious Disease"/>
            <person name="Wu L."/>
            <person name="Ma J."/>
        </authorList>
    </citation>
    <scope>NUCLEOTIDE SEQUENCE [LARGE SCALE GENOMIC DNA]</scope>
    <source>
        <strain evidence="3">CGMCC 1.7003</strain>
    </source>
</reference>
<dbReference type="Proteomes" id="UP000659697">
    <property type="component" value="Unassembled WGS sequence"/>
</dbReference>
<feature type="signal peptide" evidence="1">
    <location>
        <begin position="1"/>
        <end position="19"/>
    </location>
</feature>
<evidence type="ECO:0000256" key="1">
    <source>
        <dbReference type="SAM" id="SignalP"/>
    </source>
</evidence>
<organism evidence="2 3">
    <name type="scientific">Alishewanella longhuensis</name>
    <dbReference type="NCBI Taxonomy" id="1091037"/>
    <lineage>
        <taxon>Bacteria</taxon>
        <taxon>Pseudomonadati</taxon>
        <taxon>Pseudomonadota</taxon>
        <taxon>Gammaproteobacteria</taxon>
        <taxon>Alteromonadales</taxon>
        <taxon>Alteromonadaceae</taxon>
        <taxon>Alishewanella</taxon>
    </lineage>
</organism>
<dbReference type="InterPro" id="IPR019613">
    <property type="entry name" value="DUF4198"/>
</dbReference>
<keyword evidence="1" id="KW-0732">Signal</keyword>
<comment type="caution">
    <text evidence="2">The sequence shown here is derived from an EMBL/GenBank/DDBJ whole genome shotgun (WGS) entry which is preliminary data.</text>
</comment>
<sequence>MKKLLLAALLAVSSQAVFAHTLWVMPSHFVLSGDDTWISVDISAANMTFVPDKGVSPDNLSIVFPDGSRHKFAQSYQGKRKSQADHQLVAEGTYLIENGGAPRYFTMFEVNGERKRIMADKQAAASQLPAGATKVTTSRGQSKALAVVTVKAPNRTAITPSGEGFEVNFVTHPADYVAEDEIQWQLLIDGKPAAGVKVELSREAELYRNNAGRVTVETDAEGKLQFTPEHAGRYLLEAGYQANTKTELADAERASLTLTFEVGLP</sequence>
<proteinExistence type="predicted"/>
<keyword evidence="3" id="KW-1185">Reference proteome</keyword>
<protein>
    <submittedName>
        <fullName evidence="2">Nickel transporter</fullName>
    </submittedName>
</protein>